<organism evidence="7 8">
    <name type="scientific">Hirundo rustica rustica</name>
    <dbReference type="NCBI Taxonomy" id="333673"/>
    <lineage>
        <taxon>Eukaryota</taxon>
        <taxon>Metazoa</taxon>
        <taxon>Chordata</taxon>
        <taxon>Craniata</taxon>
        <taxon>Vertebrata</taxon>
        <taxon>Euteleostomi</taxon>
        <taxon>Archelosauria</taxon>
        <taxon>Archosauria</taxon>
        <taxon>Dinosauria</taxon>
        <taxon>Saurischia</taxon>
        <taxon>Theropoda</taxon>
        <taxon>Coelurosauria</taxon>
        <taxon>Aves</taxon>
        <taxon>Neognathae</taxon>
        <taxon>Neoaves</taxon>
        <taxon>Telluraves</taxon>
        <taxon>Australaves</taxon>
        <taxon>Passeriformes</taxon>
        <taxon>Sylvioidea</taxon>
        <taxon>Hirundinidae</taxon>
        <taxon>Hirundo</taxon>
    </lineage>
</organism>
<feature type="region of interest" description="Disordered" evidence="5">
    <location>
        <begin position="638"/>
        <end position="693"/>
    </location>
</feature>
<dbReference type="InterPro" id="IPR039904">
    <property type="entry name" value="TRANK1"/>
</dbReference>
<dbReference type="SUPFAM" id="SSF52540">
    <property type="entry name" value="P-loop containing nucleoside triphosphate hydrolases"/>
    <property type="match status" value="1"/>
</dbReference>
<gene>
    <name evidence="7" type="ORF">DUI87_18570</name>
</gene>
<dbReference type="STRING" id="333673.A0A3M0K295"/>
<keyword evidence="4" id="KW-0067">ATP-binding</keyword>
<dbReference type="SMART" id="SM00248">
    <property type="entry name" value="ANK"/>
    <property type="match status" value="4"/>
</dbReference>
<name>A0A3M0K295_HIRRU</name>
<feature type="domain" description="UvrD-like helicase ATP-binding" evidence="6">
    <location>
        <begin position="1253"/>
        <end position="1350"/>
    </location>
</feature>
<evidence type="ECO:0000256" key="3">
    <source>
        <dbReference type="ARBA" id="ARBA00022806"/>
    </source>
</evidence>
<keyword evidence="3" id="KW-0347">Helicase</keyword>
<reference evidence="7 8" key="1">
    <citation type="submission" date="2018-07" db="EMBL/GenBank/DDBJ databases">
        <title>A high quality draft genome assembly of the barn swallow (H. rustica rustica).</title>
        <authorList>
            <person name="Formenti G."/>
            <person name="Chiara M."/>
            <person name="Poveda L."/>
            <person name="Francoijs K.-J."/>
            <person name="Bonisoli-Alquati A."/>
            <person name="Canova L."/>
            <person name="Gianfranceschi L."/>
            <person name="Horner D.S."/>
            <person name="Saino N."/>
        </authorList>
    </citation>
    <scope>NUCLEOTIDE SEQUENCE [LARGE SCALE GENOMIC DNA]</scope>
    <source>
        <strain evidence="7">Chelidonia</strain>
        <tissue evidence="7">Blood</tissue>
    </source>
</reference>
<feature type="compositionally biased region" description="Acidic residues" evidence="5">
    <location>
        <begin position="1014"/>
        <end position="1034"/>
    </location>
</feature>
<accession>A0A3M0K295</accession>
<evidence type="ECO:0000259" key="6">
    <source>
        <dbReference type="Pfam" id="PF00580"/>
    </source>
</evidence>
<feature type="compositionally biased region" description="Basic and acidic residues" evidence="5">
    <location>
        <begin position="1004"/>
        <end position="1013"/>
    </location>
</feature>
<keyword evidence="2" id="KW-0378">Hydrolase</keyword>
<dbReference type="GO" id="GO:0005524">
    <property type="term" value="F:ATP binding"/>
    <property type="evidence" value="ECO:0007669"/>
    <property type="project" value="UniProtKB-KW"/>
</dbReference>
<dbReference type="SUPFAM" id="SSF48403">
    <property type="entry name" value="Ankyrin repeat"/>
    <property type="match status" value="1"/>
</dbReference>
<dbReference type="Pfam" id="PF00580">
    <property type="entry name" value="UvrD-helicase"/>
    <property type="match status" value="1"/>
</dbReference>
<dbReference type="InterPro" id="IPR036770">
    <property type="entry name" value="Ankyrin_rpt-contain_sf"/>
</dbReference>
<dbReference type="GO" id="GO:0016787">
    <property type="term" value="F:hydrolase activity"/>
    <property type="evidence" value="ECO:0007669"/>
    <property type="project" value="UniProtKB-KW"/>
</dbReference>
<keyword evidence="1" id="KW-0547">Nucleotide-binding</keyword>
<sequence>MGRQVVLAFTGTKWSLALPSSGTNLASMDPMSYAQLKRQAGNQDFKNGNYSLAIKKYDEALQTLGYLMQWVPCSRDIAVLLCNKSTALYCLGKWKDSMVLAHQSLQWDPEYVKAYYRAGYAFIMLSKSYEAVSMFHRGLDVLLNSSADQTQIAEFIAGIFISVNDERILPPSFHPAYNFIFRQHFDAVIWQAVIERLTQKGKWRQELPHDLRVNQVSLKNLFETSELYGCGEKLQKVAELVKWLISIGAKAESIGLYPLHTVIRLCIKAGQTEDVTMLLNFGVDPTVPDARSRYVIDILKKNKNFDAVKEVSKHIEKHTSSRKQTGENGSAAADTDSLQDILEQFVQFYRCENGAHNKNVLKEDAVKRFLKWLSSVKALPDGVGTSSEIPLKICLGKNYFELAYLLLTKGADPKNLSVTQGDTALHAAVFIYLNNKDGTGLNILNYLLDLFASRPSEFPYLNPNVQDDDGNTVMHIVFQRGFSKQTKRITELLAKFDINFNIKNKSGKDVMHRIKKRDPLLEAWNNAAQEKKRHRQDRPGQLVKISKPIPASEISPSKSTGCSSSGFSLKAPSGNAVHNDLKAPCSIKTKKGQLAKQEIEGINSPLTLQESLVQAITALIQQLKVSDILKKDHPLVQKPSSAQTNLEKERSSLQPCGSIGRPEGKGDDWEKKKGAGEFNMALPDGEKEELEEERGKSLDIEAHVQEFDNMTWEIECTPEMLKTLSSKAVPHYLKAKTIMTIKQLGNGEWSRGLQKPLKHLKADIQLYEAKLGKGARMLWELAIDFSPRCSESPEKIMETEQTKSHVEKSGRVYTEIIRIWAIVLDHCKLNRALENICISYNRGLSCILRKKLKGIIKGHQNHSVTTAKRVPRCYVEDTEAEKSKEHTMPEYFPPASAAELEYNIMKFHSFSTNMALNIINDVQSSVDYPFRVGELEYAVIDLNPKPMEPIILIGRSGTGKTTCCLYRLWKKFYSYWEKSILADGPLLERQTWQQRDCSQVEKASSGKEGSELKDESDDSSEEQVSDEQNQDSEDEKVPVGTAGAEMNSCGDHEEDQTCSAEASNKLEHLHQIFVTKNPVLCREVQKNFIELSKSSKVTSHFKPLDPNIHRLQDIKDENFPLFVTSKQLLLLLDASMPDPFFPRNEDGSLKRVIVGWSPQEDLVVPNWQDEDEEGNLEAEHGDDGVAADVCSKESDPWTFVTYSVFANEIWPKIIKGKSLYNPALVWKEIKSFLKGSFEALSCFGGKLTEEQYKKLGRKRSPNFTEDRSEIYHLFCLYQQIRSQRGYFDEEDLLYNLSQRLSKLRELPWSIHEFYGDEIQDFTQAELALLMKCINDPNAMFLTGDTAQSIMKGVAFRFSDLRSLFHYASKSSVNKKQRVRKPKRIYQLYQNYRSHSGILRLASGVVDLLQHYFPESFDRLPQDRGLFDGPKPTVLESCSVSDLAILLRGNKRKTQPIEFGAHQVVLVANETAKEKIPEELSLALVLTIYEAKGLEFDDVLLYNFFTDSEASKEWKIISSYSPDLDVQVGSNLLIEVPLEDATGMQERTPFNVEMYKMLNGELKQLYTAITRARVNLWIFDEDRDKRAPAFKYFIKRKFVKVVKTDEKKDLDDSMFAKTSTPEEWIAQGDYYAKHQFWEVAAKCYQKGGAAEKSKLALTHDAVLKVHAKKSSPREKQMEYMTLAKTYLECGEPKLSLKCLIQSKEFRLCAELCKKLGKMKDAAVYYQKSQCYKEASECYELIEEFDLAIKMYCQEELYEEAAKAVERYEDILNAKGQMASKLSCTANQLYLEAAAKYLSMNRTEEMMQVLSKLDIEDQLEFLKSRGCLHQTADLLKRKDRQEEAAKLMKQHGFALEAANLTAVKEFRASCLLAEARARLSRGSESPLENVESILKEALELYEQTGQKSGAAEAVFLQGVLKGDFMKLSHAYSQFLSLNHSAGAVEALFALCHCSSPSQNILFMATRGLMALLNLVNGLKKAATNAEKDMVKLCFAYFGIVPTGDSCQVSQNEAEPIIKFLLDKPSLKERKVKGDFSVSTEKVKSALKQHLLSRLYFITLELLSRKYPDICMKFIAGLNCEDETCEGYHRPLLRHEAKTIFQCKMHVVAINGLLLEATCIFPKELLNQYKNFEDILTFDKYASCKALLGMFFPNHFHLRILSENPKACKEILQFSSVISRPCREMLKKYITFKFNDEDIAARRESTDLWLCAMKALILSSGYPEEFEKLLFKEEDNYNKELMFALAKAKCSPKSTGQGEKIKGRHGMLLPDKNTENAGRTHLCFIRLLENSLEQFYVHKNPENCKRFFFRFMNVLIKKCTRYLIPSIGNTVMLLEFQYILCCAILMRLSRNITLCLPKSYIALLHYWEFLFRRKDHYKELKDTFSIIQEYRPKDTNVAIYHFRHHLCYLAEVLCGVHGRFNVLLDAFEDPDCVTSGEAERTVVLCLVMLLNADQVQSSKDRSLLRHLFPNIKAMLQSMRKDTPSKVPERLLRIVEQVGDATHVREVAAGLQELLTERDEEHLVDCLWKWDTAYTQGHPPIRGIQYERVNLDRFTTSLDETEFDYELEEEFEEVHCLEDQKDPLEVIALSKQQKQEQKASARRQLHRVFHFISLYVKWKRKARSRVHPVAMKEEEFLSEIFKRADIDQTQCDLCGVRFIQSSENYFSRHYAEFFRRRIDPIIYDGLEAVEAITGRDYTRDYLAYKEGSNLRQRKIRENIKKISDAVEEIYEKKAWAKAEGVITTHAKKLVDTIDDAHKWLKQMDSHRITEEGLVHDKDLENEVEDEITAFEELTYKKLQRKKGRHGKL</sequence>
<dbReference type="SUPFAM" id="SSF48452">
    <property type="entry name" value="TPR-like"/>
    <property type="match status" value="1"/>
</dbReference>
<proteinExistence type="predicted"/>
<dbReference type="Gene3D" id="1.25.40.20">
    <property type="entry name" value="Ankyrin repeat-containing domain"/>
    <property type="match status" value="2"/>
</dbReference>
<dbReference type="EMBL" id="QRBI01000123">
    <property type="protein sequence ID" value="RMC05380.1"/>
    <property type="molecule type" value="Genomic_DNA"/>
</dbReference>
<evidence type="ECO:0000256" key="1">
    <source>
        <dbReference type="ARBA" id="ARBA00022741"/>
    </source>
</evidence>
<feature type="region of interest" description="Disordered" evidence="5">
    <location>
        <begin position="528"/>
        <end position="567"/>
    </location>
</feature>
<protein>
    <recommendedName>
        <fullName evidence="6">UvrD-like helicase ATP-binding domain-containing protein</fullName>
    </recommendedName>
</protein>
<evidence type="ECO:0000256" key="5">
    <source>
        <dbReference type="SAM" id="MobiDB-lite"/>
    </source>
</evidence>
<evidence type="ECO:0000256" key="4">
    <source>
        <dbReference type="ARBA" id="ARBA00022840"/>
    </source>
</evidence>
<dbReference type="OrthoDB" id="3156807at2759"/>
<dbReference type="InterPro" id="IPR002110">
    <property type="entry name" value="Ankyrin_rpt"/>
</dbReference>
<keyword evidence="8" id="KW-1185">Reference proteome</keyword>
<feature type="compositionally biased region" description="Basic and acidic residues" evidence="5">
    <location>
        <begin position="662"/>
        <end position="675"/>
    </location>
</feature>
<feature type="compositionally biased region" description="Low complexity" evidence="5">
    <location>
        <begin position="555"/>
        <end position="567"/>
    </location>
</feature>
<dbReference type="InterPro" id="IPR014016">
    <property type="entry name" value="UvrD-like_ATP-bd"/>
</dbReference>
<comment type="caution">
    <text evidence="7">The sequence shown here is derived from an EMBL/GenBank/DDBJ whole genome shotgun (WGS) entry which is preliminary data.</text>
</comment>
<evidence type="ECO:0000313" key="7">
    <source>
        <dbReference type="EMBL" id="RMC05380.1"/>
    </source>
</evidence>
<dbReference type="Proteomes" id="UP000269221">
    <property type="component" value="Unassembled WGS sequence"/>
</dbReference>
<dbReference type="Gene3D" id="3.40.50.300">
    <property type="entry name" value="P-loop containing nucleotide triphosphate hydrolases"/>
    <property type="match status" value="2"/>
</dbReference>
<dbReference type="PANTHER" id="PTHR21529:SF4">
    <property type="entry name" value="TPR AND ANKYRIN REPEAT-CONTAINING PROTEIN 1"/>
    <property type="match status" value="1"/>
</dbReference>
<dbReference type="GO" id="GO:0004386">
    <property type="term" value="F:helicase activity"/>
    <property type="evidence" value="ECO:0007669"/>
    <property type="project" value="UniProtKB-KW"/>
</dbReference>
<dbReference type="InterPro" id="IPR011990">
    <property type="entry name" value="TPR-like_helical_dom_sf"/>
</dbReference>
<dbReference type="PANTHER" id="PTHR21529">
    <property type="entry name" value="MAMMARY TURMOR VIRUS RECEPTOR HOMOLOG 1, 2 MTVR1, 2"/>
    <property type="match status" value="1"/>
</dbReference>
<evidence type="ECO:0000256" key="2">
    <source>
        <dbReference type="ARBA" id="ARBA00022801"/>
    </source>
</evidence>
<feature type="region of interest" description="Disordered" evidence="5">
    <location>
        <begin position="997"/>
        <end position="1056"/>
    </location>
</feature>
<dbReference type="InterPro" id="IPR027417">
    <property type="entry name" value="P-loop_NTPase"/>
</dbReference>
<evidence type="ECO:0000313" key="8">
    <source>
        <dbReference type="Proteomes" id="UP000269221"/>
    </source>
</evidence>
<dbReference type="Gene3D" id="1.25.40.10">
    <property type="entry name" value="Tetratricopeptide repeat domain"/>
    <property type="match status" value="1"/>
</dbReference>